<dbReference type="Pfam" id="PF09088">
    <property type="entry name" value="MIF4G_like"/>
    <property type="match status" value="1"/>
</dbReference>
<dbReference type="InterPro" id="IPR015172">
    <property type="entry name" value="MIF4G-like_typ-1"/>
</dbReference>
<dbReference type="Gene3D" id="1.25.40.180">
    <property type="match status" value="3"/>
</dbReference>
<dbReference type="Proteomes" id="UP000019384">
    <property type="component" value="Unassembled WGS sequence"/>
</dbReference>
<dbReference type="InterPro" id="IPR016024">
    <property type="entry name" value="ARM-type_fold"/>
</dbReference>
<reference evidence="4" key="1">
    <citation type="submission" date="2013-12" db="EMBL/GenBank/DDBJ databases">
        <authorList>
            <person name="Genoscope - CEA"/>
        </authorList>
    </citation>
    <scope>NUCLEOTIDE SEQUENCE</scope>
    <source>
        <strain evidence="4">CBS 1993</strain>
    </source>
</reference>
<evidence type="ECO:0000313" key="4">
    <source>
        <dbReference type="EMBL" id="CDK25602.1"/>
    </source>
</evidence>
<gene>
    <name evidence="4" type="ORF">KUCA_T00001572001</name>
</gene>
<dbReference type="AlphaFoldDB" id="W6MLD3"/>
<evidence type="ECO:0000259" key="3">
    <source>
        <dbReference type="Pfam" id="PF09090"/>
    </source>
</evidence>
<reference evidence="4" key="2">
    <citation type="submission" date="2014-02" db="EMBL/GenBank/DDBJ databases">
        <title>Complete DNA sequence of /Kuraishia capsulata/ illustrates novel genomic features among budding yeasts (/Saccharomycotina/).</title>
        <authorList>
            <person name="Morales L."/>
            <person name="Noel B."/>
            <person name="Porcel B."/>
            <person name="Marcet-Houben M."/>
            <person name="Hullo M-F."/>
            <person name="Sacerdot C."/>
            <person name="Tekaia F."/>
            <person name="Leh-Louis V."/>
            <person name="Despons L."/>
            <person name="Khanna V."/>
            <person name="Aury J-M."/>
            <person name="Barbe V."/>
            <person name="Couloux A."/>
            <person name="Labadie K."/>
            <person name="Pelletier E."/>
            <person name="Souciet J-L."/>
            <person name="Boekhout T."/>
            <person name="Gabaldon T."/>
            <person name="Wincker P."/>
            <person name="Dujon B."/>
        </authorList>
    </citation>
    <scope>NUCLEOTIDE SEQUENCE</scope>
    <source>
        <strain evidence="4">CBS 1993</strain>
    </source>
</reference>
<feature type="domain" description="MIF4G-like type 2" evidence="3">
    <location>
        <begin position="663"/>
        <end position="864"/>
    </location>
</feature>
<dbReference type="OrthoDB" id="10252707at2759"/>
<dbReference type="GO" id="GO:0003729">
    <property type="term" value="F:mRNA binding"/>
    <property type="evidence" value="ECO:0007669"/>
    <property type="project" value="TreeGrafter"/>
</dbReference>
<sequence length="884" mass="101085">MSDIHGTKRARSDDEDDEGYEPKLQHGDDNKARAPPRAEPPRFDRGFSKEMVELARNVCTDILKLGDSPARTLPDLSNLSNVIANEFETADLFRTSTLKFLEAMIVEQPHRLFYTSSLLQVCNAKNPKIGVYVVEYFHQSCQSVLDSLKAGLSQEDEKETEDVRFGSSECGPWDRLKLYLRLFASLVPILEEDSVIQLFKQFLSTAISLQEHYGDKRCPLAEMIYFNVLISIPYLTAFQSNDDLKAKCNSLIELAETFKIAEVGPEPALEPFSKFEDLDIPFEPKLTIKLILPALKSIQADNWKVAMFPDLEYLLRQSEGSSTRHAVPQLNIPSLESLLDLASLAKAPGNIDMLWRFPRRVQEYFPSVGFDLVPPAHTYESLLLRDIIQDMIQNLEFNRKTCTFQLRKLLTNLNAESFALPNSAVEKLSLIHELNQGLDIRAKLEEADEQMADADTNELKQLCAAVEDEWKRGFKSTWKIETIMTDALLDLMLQLPTSPNPCIYYQVLLMDYCNNDIYAIKGSSGFNRTTIAKVIGSAIRHLYNNAVTLDFELRMRYIDWLLIQLSNFGYEWQWGEWVEDAIANNDSIFHPQNYVVGNVIAKELRVSTLDTVKRTLPEEMYKFLDLRILTSEQQDEFDSRFFGELRMSETDENGAPVDLLGRFLFNHAEHAHQSLCYSIYENLQGSGSVEDFDALIAQLKEEIANDETVENAERYVITLLGQSVCIIGSRSLTVIDGALDIFAAKLHRALGQTVDSEMDGENETASEPVSEEDQQIRRGWLVESVLRLWNHEPRIAYLILEKMYQHGFLVKNDIVDSLFSNLIIVRQTHAVELMDRLMDEETYKVFTEKLSLKAEAANDKWEKHMLQQLLKCTIRKFPAYQADE</sequence>
<evidence type="ECO:0000313" key="5">
    <source>
        <dbReference type="Proteomes" id="UP000019384"/>
    </source>
</evidence>
<feature type="compositionally biased region" description="Basic and acidic residues" evidence="1">
    <location>
        <begin position="20"/>
        <end position="32"/>
    </location>
</feature>
<feature type="domain" description="MIF4G-like type 1" evidence="2">
    <location>
        <begin position="374"/>
        <end position="618"/>
    </location>
</feature>
<keyword evidence="5" id="KW-1185">Reference proteome</keyword>
<dbReference type="GO" id="GO:0005634">
    <property type="term" value="C:nucleus"/>
    <property type="evidence" value="ECO:0007669"/>
    <property type="project" value="TreeGrafter"/>
</dbReference>
<dbReference type="HOGENOM" id="CLU_011380_0_0_1"/>
<dbReference type="InterPro" id="IPR015174">
    <property type="entry name" value="MIF4G-like_typ-2"/>
</dbReference>
<dbReference type="GeneID" id="34519002"/>
<dbReference type="InterPro" id="IPR027159">
    <property type="entry name" value="CBP80"/>
</dbReference>
<dbReference type="GO" id="GO:0006406">
    <property type="term" value="P:mRNA export from nucleus"/>
    <property type="evidence" value="ECO:0007669"/>
    <property type="project" value="InterPro"/>
</dbReference>
<dbReference type="PANTHER" id="PTHR12412:SF2">
    <property type="entry name" value="NUCLEAR CAP-BINDING PROTEIN SUBUNIT 1"/>
    <property type="match status" value="1"/>
</dbReference>
<evidence type="ECO:0000256" key="1">
    <source>
        <dbReference type="SAM" id="MobiDB-lite"/>
    </source>
</evidence>
<dbReference type="GO" id="GO:0000339">
    <property type="term" value="F:RNA cap binding"/>
    <property type="evidence" value="ECO:0007669"/>
    <property type="project" value="InterPro"/>
</dbReference>
<dbReference type="GO" id="GO:0000184">
    <property type="term" value="P:nuclear-transcribed mRNA catabolic process, nonsense-mediated decay"/>
    <property type="evidence" value="ECO:0007669"/>
    <property type="project" value="TreeGrafter"/>
</dbReference>
<dbReference type="SUPFAM" id="SSF48371">
    <property type="entry name" value="ARM repeat"/>
    <property type="match status" value="3"/>
</dbReference>
<evidence type="ECO:0008006" key="6">
    <source>
        <dbReference type="Google" id="ProtNLM"/>
    </source>
</evidence>
<accession>W6MLD3</accession>
<evidence type="ECO:0000259" key="2">
    <source>
        <dbReference type="Pfam" id="PF09088"/>
    </source>
</evidence>
<dbReference type="EMBL" id="HG793126">
    <property type="protein sequence ID" value="CDK25602.1"/>
    <property type="molecule type" value="Genomic_DNA"/>
</dbReference>
<protein>
    <recommendedName>
        <fullName evidence="6">MIF4G domain-containing protein</fullName>
    </recommendedName>
</protein>
<feature type="region of interest" description="Disordered" evidence="1">
    <location>
        <begin position="1"/>
        <end position="45"/>
    </location>
</feature>
<dbReference type="Pfam" id="PF09090">
    <property type="entry name" value="MIF4G_like_2"/>
    <property type="match status" value="1"/>
</dbReference>
<proteinExistence type="predicted"/>
<dbReference type="PANTHER" id="PTHR12412">
    <property type="entry name" value="CAP BINDING PROTEIN"/>
    <property type="match status" value="1"/>
</dbReference>
<name>W6MLD3_9ASCO</name>
<organism evidence="4 5">
    <name type="scientific">Kuraishia capsulata CBS 1993</name>
    <dbReference type="NCBI Taxonomy" id="1382522"/>
    <lineage>
        <taxon>Eukaryota</taxon>
        <taxon>Fungi</taxon>
        <taxon>Dikarya</taxon>
        <taxon>Ascomycota</taxon>
        <taxon>Saccharomycotina</taxon>
        <taxon>Pichiomycetes</taxon>
        <taxon>Pichiales</taxon>
        <taxon>Pichiaceae</taxon>
        <taxon>Kuraishia</taxon>
    </lineage>
</organism>
<dbReference type="STRING" id="1382522.W6MLD3"/>
<dbReference type="RefSeq" id="XP_022457614.1">
    <property type="nucleotide sequence ID" value="XM_022603766.1"/>
</dbReference>
<dbReference type="GO" id="GO:0005846">
    <property type="term" value="C:nuclear cap binding complex"/>
    <property type="evidence" value="ECO:0007669"/>
    <property type="project" value="InterPro"/>
</dbReference>